<organism evidence="2 3">
    <name type="scientific">Trifolium medium</name>
    <dbReference type="NCBI Taxonomy" id="97028"/>
    <lineage>
        <taxon>Eukaryota</taxon>
        <taxon>Viridiplantae</taxon>
        <taxon>Streptophyta</taxon>
        <taxon>Embryophyta</taxon>
        <taxon>Tracheophyta</taxon>
        <taxon>Spermatophyta</taxon>
        <taxon>Magnoliopsida</taxon>
        <taxon>eudicotyledons</taxon>
        <taxon>Gunneridae</taxon>
        <taxon>Pentapetalae</taxon>
        <taxon>rosids</taxon>
        <taxon>fabids</taxon>
        <taxon>Fabales</taxon>
        <taxon>Fabaceae</taxon>
        <taxon>Papilionoideae</taxon>
        <taxon>50 kb inversion clade</taxon>
        <taxon>NPAAA clade</taxon>
        <taxon>Hologalegina</taxon>
        <taxon>IRL clade</taxon>
        <taxon>Trifolieae</taxon>
        <taxon>Trifolium</taxon>
    </lineage>
</organism>
<comment type="caution">
    <text evidence="2">The sequence shown here is derived from an EMBL/GenBank/DDBJ whole genome shotgun (WGS) entry which is preliminary data.</text>
</comment>
<evidence type="ECO:0000256" key="1">
    <source>
        <dbReference type="SAM" id="Coils"/>
    </source>
</evidence>
<dbReference type="EMBL" id="LXQA011142101">
    <property type="protein sequence ID" value="MCI86490.1"/>
    <property type="molecule type" value="Genomic_DNA"/>
</dbReference>
<sequence>IAKLRARNELLSARVIKLKADLHDWEEKAKIHADTLAELRIVRGDLAKLEDKKKSADDRVAELEVAMAPAN</sequence>
<keyword evidence="1" id="KW-0175">Coiled coil</keyword>
<name>A0A392VJD1_9FABA</name>
<keyword evidence="3" id="KW-1185">Reference proteome</keyword>
<proteinExistence type="predicted"/>
<dbReference type="AlphaFoldDB" id="A0A392VJD1"/>
<dbReference type="Proteomes" id="UP000265520">
    <property type="component" value="Unassembled WGS sequence"/>
</dbReference>
<feature type="non-terminal residue" evidence="2">
    <location>
        <position position="71"/>
    </location>
</feature>
<protein>
    <submittedName>
        <fullName evidence="2">Uncharacterized protein</fullName>
    </submittedName>
</protein>
<reference evidence="2 3" key="1">
    <citation type="journal article" date="2018" name="Front. Plant Sci.">
        <title>Red Clover (Trifolium pratense) and Zigzag Clover (T. medium) - A Picture of Genomic Similarities and Differences.</title>
        <authorList>
            <person name="Dluhosova J."/>
            <person name="Istvanek J."/>
            <person name="Nedelnik J."/>
            <person name="Repkova J."/>
        </authorList>
    </citation>
    <scope>NUCLEOTIDE SEQUENCE [LARGE SCALE GENOMIC DNA]</scope>
    <source>
        <strain evidence="3">cv. 10/8</strain>
        <tissue evidence="2">Leaf</tissue>
    </source>
</reference>
<accession>A0A392VJD1</accession>
<feature type="coiled-coil region" evidence="1">
    <location>
        <begin position="1"/>
        <end position="66"/>
    </location>
</feature>
<evidence type="ECO:0000313" key="2">
    <source>
        <dbReference type="EMBL" id="MCI86490.1"/>
    </source>
</evidence>
<evidence type="ECO:0000313" key="3">
    <source>
        <dbReference type="Proteomes" id="UP000265520"/>
    </source>
</evidence>
<feature type="non-terminal residue" evidence="2">
    <location>
        <position position="1"/>
    </location>
</feature>